<dbReference type="GO" id="GO:0000253">
    <property type="term" value="F:3-beta-hydroxysteroid 3-dehydrogenase (NADP+) activity"/>
    <property type="evidence" value="ECO:0007669"/>
    <property type="project" value="TreeGrafter"/>
</dbReference>
<reference evidence="1 2" key="1">
    <citation type="submission" date="2020-01" db="EMBL/GenBank/DDBJ databases">
        <authorList>
            <consortium name="DOE Joint Genome Institute"/>
            <person name="Haridas S."/>
            <person name="Albert R."/>
            <person name="Binder M."/>
            <person name="Bloem J."/>
            <person name="Labutti K."/>
            <person name="Salamov A."/>
            <person name="Andreopoulos B."/>
            <person name="Baker S.E."/>
            <person name="Barry K."/>
            <person name="Bills G."/>
            <person name="Bluhm B.H."/>
            <person name="Cannon C."/>
            <person name="Castanera R."/>
            <person name="Culley D.E."/>
            <person name="Daum C."/>
            <person name="Ezra D."/>
            <person name="Gonzalez J.B."/>
            <person name="Henrissat B."/>
            <person name="Kuo A."/>
            <person name="Liang C."/>
            <person name="Lipzen A."/>
            <person name="Lutzoni F."/>
            <person name="Magnuson J."/>
            <person name="Mondo S."/>
            <person name="Nolan M."/>
            <person name="Ohm R."/>
            <person name="Pangilinan J."/>
            <person name="Park H.-J.H."/>
            <person name="Ramirez L."/>
            <person name="Alfaro M."/>
            <person name="Sun H."/>
            <person name="Tritt A."/>
            <person name="Yoshinaga Y."/>
            <person name="Zwiers L.-H.L."/>
            <person name="Turgeon B.G."/>
            <person name="Goodwin S.B."/>
            <person name="Spatafora J.W."/>
            <person name="Crous P.W."/>
            <person name="Grigoriev I.V."/>
        </authorList>
    </citation>
    <scope>NUCLEOTIDE SEQUENCE [LARGE SCALE GENOMIC DNA]</scope>
    <source>
        <strain evidence="1 2">CBS 611.86</strain>
    </source>
</reference>
<name>A0A7C8IBB5_9PLEO</name>
<sequence length="335" mass="36138">MAGTLLLTGANSTLALPAISHILTTYPTTTLLLAVRNPSPTADANTAKLHALLALFPTAPVSVRALDLASLASVHTFAAAVHADIAGGTLPRLVAIVCNAMTWSLQSGLQRSADGLERTFQVNHLAHWVLVMRLLGDVDRERGRVVWLGSNSHWKGKAGFEVFAPGLPEELEELVRPGEDREGEEVGRGFQRYGRSKLANVMGMWELGRRLKTNKDLAHIRTLALDPGGLMDSRAFSGANVPALWRGIISVLGVLQPLISRAKPEIRTGKIAGRDLADLALGERFAGEDGYYVNGVADGKGECSPESRDEEVGRRLWEKCAEWGGVGREDTVLEI</sequence>
<dbReference type="SUPFAM" id="SSF51735">
    <property type="entry name" value="NAD(P)-binding Rossmann-fold domains"/>
    <property type="match status" value="1"/>
</dbReference>
<evidence type="ECO:0000313" key="1">
    <source>
        <dbReference type="EMBL" id="KAF2875377.1"/>
    </source>
</evidence>
<organism evidence="1 2">
    <name type="scientific">Massariosphaeria phaeospora</name>
    <dbReference type="NCBI Taxonomy" id="100035"/>
    <lineage>
        <taxon>Eukaryota</taxon>
        <taxon>Fungi</taxon>
        <taxon>Dikarya</taxon>
        <taxon>Ascomycota</taxon>
        <taxon>Pezizomycotina</taxon>
        <taxon>Dothideomycetes</taxon>
        <taxon>Pleosporomycetidae</taxon>
        <taxon>Pleosporales</taxon>
        <taxon>Pleosporales incertae sedis</taxon>
        <taxon>Massariosphaeria</taxon>
    </lineage>
</organism>
<dbReference type="InterPro" id="IPR036291">
    <property type="entry name" value="NAD(P)-bd_dom_sf"/>
</dbReference>
<gene>
    <name evidence="1" type="ORF">BDV95DRAFT_485767</name>
</gene>
<keyword evidence="2" id="KW-1185">Reference proteome</keyword>
<dbReference type="OrthoDB" id="191139at2759"/>
<dbReference type="PANTHER" id="PTHR43647">
    <property type="entry name" value="DEHYDROGENASE"/>
    <property type="match status" value="1"/>
</dbReference>
<protein>
    <submittedName>
        <fullName evidence="1">Short-chain dehydrogenase/reductase-like protein sdr</fullName>
    </submittedName>
</protein>
<accession>A0A7C8IBB5</accession>
<dbReference type="AlphaFoldDB" id="A0A7C8IBB5"/>
<dbReference type="GO" id="GO:0005811">
    <property type="term" value="C:lipid droplet"/>
    <property type="evidence" value="ECO:0007669"/>
    <property type="project" value="TreeGrafter"/>
</dbReference>
<evidence type="ECO:0000313" key="2">
    <source>
        <dbReference type="Proteomes" id="UP000481861"/>
    </source>
</evidence>
<dbReference type="Proteomes" id="UP000481861">
    <property type="component" value="Unassembled WGS sequence"/>
</dbReference>
<comment type="caution">
    <text evidence="1">The sequence shown here is derived from an EMBL/GenBank/DDBJ whole genome shotgun (WGS) entry which is preliminary data.</text>
</comment>
<dbReference type="GO" id="GO:0005789">
    <property type="term" value="C:endoplasmic reticulum membrane"/>
    <property type="evidence" value="ECO:0007669"/>
    <property type="project" value="TreeGrafter"/>
</dbReference>
<dbReference type="InterPro" id="IPR051593">
    <property type="entry name" value="Ergosterol_Biosynth_ERG27"/>
</dbReference>
<dbReference type="Gene3D" id="3.40.50.720">
    <property type="entry name" value="NAD(P)-binding Rossmann-like Domain"/>
    <property type="match status" value="1"/>
</dbReference>
<proteinExistence type="predicted"/>
<dbReference type="EMBL" id="JAADJZ010000005">
    <property type="protein sequence ID" value="KAF2875377.1"/>
    <property type="molecule type" value="Genomic_DNA"/>
</dbReference>
<dbReference type="PANTHER" id="PTHR43647:SF4">
    <property type="entry name" value="KETOREDUCTASE (KR) DOMAIN-CONTAINING PROTEIN"/>
    <property type="match status" value="1"/>
</dbReference>
<dbReference type="GO" id="GO:0005741">
    <property type="term" value="C:mitochondrial outer membrane"/>
    <property type="evidence" value="ECO:0007669"/>
    <property type="project" value="TreeGrafter"/>
</dbReference>